<protein>
    <submittedName>
        <fullName evidence="2">Uncharacterized protein</fullName>
    </submittedName>
</protein>
<gene>
    <name evidence="2" type="ORF">ANCDUO_21543</name>
</gene>
<reference evidence="2 3" key="1">
    <citation type="submission" date="2013-12" db="EMBL/GenBank/DDBJ databases">
        <title>Draft genome of the parsitic nematode Ancylostoma duodenale.</title>
        <authorList>
            <person name="Mitreva M."/>
        </authorList>
    </citation>
    <scope>NUCLEOTIDE SEQUENCE [LARGE SCALE GENOMIC DNA]</scope>
    <source>
        <strain evidence="2 3">Zhejiang</strain>
    </source>
</reference>
<feature type="region of interest" description="Disordered" evidence="1">
    <location>
        <begin position="53"/>
        <end position="76"/>
    </location>
</feature>
<feature type="non-terminal residue" evidence="2">
    <location>
        <position position="1"/>
    </location>
</feature>
<dbReference type="AlphaFoldDB" id="A0A0C2FNX5"/>
<sequence>AERLNLYLDRQEGEDEHEEEAIDEAAKKKSRWKRTLPPIDMSFGVNDGGVFGPLGPATAGGDNDSSTLRRSKIPAN</sequence>
<feature type="compositionally biased region" description="Acidic residues" evidence="1">
    <location>
        <begin position="12"/>
        <end position="23"/>
    </location>
</feature>
<evidence type="ECO:0000313" key="3">
    <source>
        <dbReference type="Proteomes" id="UP000054047"/>
    </source>
</evidence>
<organism evidence="2 3">
    <name type="scientific">Ancylostoma duodenale</name>
    <dbReference type="NCBI Taxonomy" id="51022"/>
    <lineage>
        <taxon>Eukaryota</taxon>
        <taxon>Metazoa</taxon>
        <taxon>Ecdysozoa</taxon>
        <taxon>Nematoda</taxon>
        <taxon>Chromadorea</taxon>
        <taxon>Rhabditida</taxon>
        <taxon>Rhabditina</taxon>
        <taxon>Rhabditomorpha</taxon>
        <taxon>Strongyloidea</taxon>
        <taxon>Ancylostomatidae</taxon>
        <taxon>Ancylostomatinae</taxon>
        <taxon>Ancylostoma</taxon>
    </lineage>
</organism>
<keyword evidence="3" id="KW-1185">Reference proteome</keyword>
<name>A0A0C2FNX5_9BILA</name>
<evidence type="ECO:0000313" key="2">
    <source>
        <dbReference type="EMBL" id="KIH48389.1"/>
    </source>
</evidence>
<proteinExistence type="predicted"/>
<dbReference type="Proteomes" id="UP000054047">
    <property type="component" value="Unassembled WGS sequence"/>
</dbReference>
<feature type="region of interest" description="Disordered" evidence="1">
    <location>
        <begin position="1"/>
        <end position="31"/>
    </location>
</feature>
<dbReference type="EMBL" id="KN760049">
    <property type="protein sequence ID" value="KIH48389.1"/>
    <property type="molecule type" value="Genomic_DNA"/>
</dbReference>
<accession>A0A0C2FNX5</accession>
<evidence type="ECO:0000256" key="1">
    <source>
        <dbReference type="SAM" id="MobiDB-lite"/>
    </source>
</evidence>